<dbReference type="AlphaFoldDB" id="A0A9P8RT00"/>
<organism evidence="2 3">
    <name type="scientific">Trichoglossum hirsutum</name>
    <dbReference type="NCBI Taxonomy" id="265104"/>
    <lineage>
        <taxon>Eukaryota</taxon>
        <taxon>Fungi</taxon>
        <taxon>Dikarya</taxon>
        <taxon>Ascomycota</taxon>
        <taxon>Pezizomycotina</taxon>
        <taxon>Geoglossomycetes</taxon>
        <taxon>Geoglossales</taxon>
        <taxon>Geoglossaceae</taxon>
        <taxon>Trichoglossum</taxon>
    </lineage>
</organism>
<feature type="compositionally biased region" description="Basic and acidic residues" evidence="1">
    <location>
        <begin position="51"/>
        <end position="62"/>
    </location>
</feature>
<feature type="region of interest" description="Disordered" evidence="1">
    <location>
        <begin position="1"/>
        <end position="105"/>
    </location>
</feature>
<feature type="region of interest" description="Disordered" evidence="1">
    <location>
        <begin position="338"/>
        <end position="372"/>
    </location>
</feature>
<sequence>MADTSNKNTPQDRQSPATGSGRSRRGGGTGPRRGRPGRGDTARGGHRGGRGRKDNARGREGRGAQGGGSGDLGRPGAGFPKLGSSRAETVGERGWAPQSVLESPPTKRDFRLGLLMLIQPSTRAPNRPRVLDNGYRNFGHQTAELSAVQMKELLQSGLLAVTRSADSKEEFVNNLATESGLSQRLKANVSPSLYSVSSTHLYPEIRYSLKLEKAVGTIYNVVYGHDGNRGIGFFKQVAGCLFKMQPGVEGENEGIAMEKNDFRGALSVATAALLRTLTLNQGAAVKAGFKEIVKQLCDCYHIDRDIASPAIRSAHENILKIKDILSDGDAISIYSTAASRSPTHQQRQAENAIPLHPLEPGVDLPGESSKCGPRHDNDHVHISEIKILPTVSEILSSRKEFLPTRQDFNSPSQHHKMGILRLLDAQFRLLREDTSGVLRDSIRLILENWDIFANNPDFRAKRRILRERSPTPARIYSGVKVQRVKYNLKGGLEVETEFDQVHRVRNLNFGKRQQWWRLSRELREGGPVLALIEWDGLDVKDMKLTFLLVAKRDICSRDREEQRSSEIQGVRDLTSDAKRAMITLRLASPT</sequence>
<feature type="compositionally biased region" description="Polar residues" evidence="1">
    <location>
        <begin position="338"/>
        <end position="349"/>
    </location>
</feature>
<dbReference type="Proteomes" id="UP000750711">
    <property type="component" value="Unassembled WGS sequence"/>
</dbReference>
<accession>A0A9P8RT00</accession>
<evidence type="ECO:0000256" key="1">
    <source>
        <dbReference type="SAM" id="MobiDB-lite"/>
    </source>
</evidence>
<evidence type="ECO:0000313" key="2">
    <source>
        <dbReference type="EMBL" id="KAH0565112.1"/>
    </source>
</evidence>
<feature type="compositionally biased region" description="Gly residues" evidence="1">
    <location>
        <begin position="63"/>
        <end position="76"/>
    </location>
</feature>
<proteinExistence type="predicted"/>
<gene>
    <name evidence="2" type="ORF">GP486_001496</name>
</gene>
<reference evidence="2" key="1">
    <citation type="submission" date="2021-03" db="EMBL/GenBank/DDBJ databases">
        <title>Comparative genomics and phylogenomic investigation of the class Geoglossomycetes provide insights into ecological specialization and systematics.</title>
        <authorList>
            <person name="Melie T."/>
            <person name="Pirro S."/>
            <person name="Miller A.N."/>
            <person name="Quandt A."/>
        </authorList>
    </citation>
    <scope>NUCLEOTIDE SEQUENCE</scope>
    <source>
        <strain evidence="2">CAQ_001_2017</strain>
    </source>
</reference>
<comment type="caution">
    <text evidence="2">The sequence shown here is derived from an EMBL/GenBank/DDBJ whole genome shotgun (WGS) entry which is preliminary data.</text>
</comment>
<name>A0A9P8RT00_9PEZI</name>
<dbReference type="EMBL" id="JAGHQM010000135">
    <property type="protein sequence ID" value="KAH0565112.1"/>
    <property type="molecule type" value="Genomic_DNA"/>
</dbReference>
<protein>
    <submittedName>
        <fullName evidence="2">Uncharacterized protein</fullName>
    </submittedName>
</protein>
<evidence type="ECO:0000313" key="3">
    <source>
        <dbReference type="Proteomes" id="UP000750711"/>
    </source>
</evidence>
<feature type="compositionally biased region" description="Polar residues" evidence="1">
    <location>
        <begin position="1"/>
        <end position="14"/>
    </location>
</feature>
<keyword evidence="3" id="KW-1185">Reference proteome</keyword>